<evidence type="ECO:0000256" key="1">
    <source>
        <dbReference type="SAM" id="Phobius"/>
    </source>
</evidence>
<gene>
    <name evidence="2" type="ORF">SAMN02583745_02369</name>
</gene>
<accession>A0A1I0EFN5</accession>
<dbReference type="PANTHER" id="PTHR38598">
    <property type="entry name" value="INNER MEMBRANE PROTEIN YJCH"/>
    <property type="match status" value="1"/>
</dbReference>
<organism evidence="2 3">
    <name type="scientific">Thorsellia anophelis DSM 18579</name>
    <dbReference type="NCBI Taxonomy" id="1123402"/>
    <lineage>
        <taxon>Bacteria</taxon>
        <taxon>Pseudomonadati</taxon>
        <taxon>Pseudomonadota</taxon>
        <taxon>Gammaproteobacteria</taxon>
        <taxon>Enterobacterales</taxon>
        <taxon>Thorselliaceae</taxon>
        <taxon>Thorsellia</taxon>
    </lineage>
</organism>
<dbReference type="EMBL" id="FOHV01000026">
    <property type="protein sequence ID" value="SET44100.1"/>
    <property type="molecule type" value="Genomic_DNA"/>
</dbReference>
<dbReference type="Proteomes" id="UP000242642">
    <property type="component" value="Unassembled WGS sequence"/>
</dbReference>
<proteinExistence type="predicted"/>
<evidence type="ECO:0000313" key="2">
    <source>
        <dbReference type="EMBL" id="SET44100.1"/>
    </source>
</evidence>
<dbReference type="InterPro" id="IPR007436">
    <property type="entry name" value="DUF485"/>
</dbReference>
<dbReference type="PANTHER" id="PTHR38598:SF1">
    <property type="entry name" value="INNER MEMBRANE PROTEIN YJCH"/>
    <property type="match status" value="1"/>
</dbReference>
<sequence>MSSKIKEDLLVKQIKHNSLFLSLVKKRNRLSLILTTIMLITYFGFIGLIAFNKAFLAKQIGDSVVTIGLPVGFAMILISILLTWIFVRKANGEFDAMRDELLTSLDVKKDV</sequence>
<feature type="transmembrane region" description="Helical" evidence="1">
    <location>
        <begin position="63"/>
        <end position="87"/>
    </location>
</feature>
<keyword evidence="1" id="KW-0472">Membrane</keyword>
<protein>
    <submittedName>
        <fullName evidence="2">Uncharacterized membrane protein, DUF485 family</fullName>
    </submittedName>
</protein>
<dbReference type="STRING" id="1123402.SAMN02583745_02369"/>
<evidence type="ECO:0000313" key="3">
    <source>
        <dbReference type="Proteomes" id="UP000242642"/>
    </source>
</evidence>
<keyword evidence="3" id="KW-1185">Reference proteome</keyword>
<name>A0A1I0EFN5_9GAMM</name>
<dbReference type="RefSeq" id="WP_093321385.1">
    <property type="nucleotide sequence ID" value="NZ_FOHV01000026.1"/>
</dbReference>
<dbReference type="OrthoDB" id="5297034at2"/>
<keyword evidence="1" id="KW-0812">Transmembrane</keyword>
<reference evidence="3" key="1">
    <citation type="submission" date="2016-10" db="EMBL/GenBank/DDBJ databases">
        <authorList>
            <person name="Varghese N."/>
            <person name="Submissions S."/>
        </authorList>
    </citation>
    <scope>NUCLEOTIDE SEQUENCE [LARGE SCALE GENOMIC DNA]</scope>
    <source>
        <strain evidence="3">DSM 18579</strain>
    </source>
</reference>
<dbReference type="InterPro" id="IPR052959">
    <property type="entry name" value="Inner_membrane_assoc"/>
</dbReference>
<feature type="transmembrane region" description="Helical" evidence="1">
    <location>
        <begin position="30"/>
        <end position="51"/>
    </location>
</feature>
<dbReference type="AlphaFoldDB" id="A0A1I0EFN5"/>
<keyword evidence="1" id="KW-1133">Transmembrane helix</keyword>
<dbReference type="Pfam" id="PF04341">
    <property type="entry name" value="DUF485"/>
    <property type="match status" value="1"/>
</dbReference>
<dbReference type="GO" id="GO:0005886">
    <property type="term" value="C:plasma membrane"/>
    <property type="evidence" value="ECO:0007669"/>
    <property type="project" value="TreeGrafter"/>
</dbReference>